<dbReference type="EMBL" id="OX465085">
    <property type="protein sequence ID" value="CAI9304537.1"/>
    <property type="molecule type" value="Genomic_DNA"/>
</dbReference>
<proteinExistence type="predicted"/>
<sequence length="171" mass="19193">MGICNTMSMRHHNPIHYSTTTNDKLIILAANHDMFLSSIALLVDIPCHSDYNAPFQPFPLSNPPPSTPSLSHNTPLSSTRGSSPHADDAKKGENDKAIVFHTDHVENVDEPHDTDTDDEEGFLDMDFMLQAVPLNIIYLEANIKWEFHQGFESDVECDNNLLITRKRIPSP</sequence>
<reference evidence="2" key="1">
    <citation type="submission" date="2023-04" db="EMBL/GenBank/DDBJ databases">
        <authorList>
            <person name="Vijverberg K."/>
            <person name="Xiong W."/>
            <person name="Schranz E."/>
        </authorList>
    </citation>
    <scope>NUCLEOTIDE SEQUENCE</scope>
</reference>
<organism evidence="2 3">
    <name type="scientific">Lactuca saligna</name>
    <name type="common">Willowleaf lettuce</name>
    <dbReference type="NCBI Taxonomy" id="75948"/>
    <lineage>
        <taxon>Eukaryota</taxon>
        <taxon>Viridiplantae</taxon>
        <taxon>Streptophyta</taxon>
        <taxon>Embryophyta</taxon>
        <taxon>Tracheophyta</taxon>
        <taxon>Spermatophyta</taxon>
        <taxon>Magnoliopsida</taxon>
        <taxon>eudicotyledons</taxon>
        <taxon>Gunneridae</taxon>
        <taxon>Pentapetalae</taxon>
        <taxon>asterids</taxon>
        <taxon>campanulids</taxon>
        <taxon>Asterales</taxon>
        <taxon>Asteraceae</taxon>
        <taxon>Cichorioideae</taxon>
        <taxon>Cichorieae</taxon>
        <taxon>Lactucinae</taxon>
        <taxon>Lactuca</taxon>
    </lineage>
</organism>
<evidence type="ECO:0000256" key="1">
    <source>
        <dbReference type="SAM" id="MobiDB-lite"/>
    </source>
</evidence>
<evidence type="ECO:0000313" key="3">
    <source>
        <dbReference type="Proteomes" id="UP001177003"/>
    </source>
</evidence>
<evidence type="ECO:0000313" key="2">
    <source>
        <dbReference type="EMBL" id="CAI9304537.1"/>
    </source>
</evidence>
<feature type="compositionally biased region" description="Low complexity" evidence="1">
    <location>
        <begin position="68"/>
        <end position="79"/>
    </location>
</feature>
<gene>
    <name evidence="2" type="ORF">LSALG_LOCUS42905</name>
</gene>
<name>A0AA36A753_LACSI</name>
<dbReference type="Proteomes" id="UP001177003">
    <property type="component" value="Chromosome 9"/>
</dbReference>
<feature type="region of interest" description="Disordered" evidence="1">
    <location>
        <begin position="58"/>
        <end position="91"/>
    </location>
</feature>
<dbReference type="AlphaFoldDB" id="A0AA36A753"/>
<keyword evidence="3" id="KW-1185">Reference proteome</keyword>
<protein>
    <submittedName>
        <fullName evidence="2">Uncharacterized protein</fullName>
    </submittedName>
</protein>
<feature type="compositionally biased region" description="Pro residues" evidence="1">
    <location>
        <begin position="58"/>
        <end position="67"/>
    </location>
</feature>
<accession>A0AA36A753</accession>